<protein>
    <recommendedName>
        <fullName evidence="4">PEBP-like protein</fullName>
    </recommendedName>
</protein>
<dbReference type="Gene3D" id="3.90.280.10">
    <property type="entry name" value="PEBP-like"/>
    <property type="match status" value="2"/>
</dbReference>
<evidence type="ECO:0000256" key="1">
    <source>
        <dbReference type="SAM" id="SignalP"/>
    </source>
</evidence>
<reference evidence="2 3" key="1">
    <citation type="submission" date="2014-04" db="EMBL/GenBank/DDBJ databases">
        <title>Evolutionary Origins and Diversification of the Mycorrhizal Mutualists.</title>
        <authorList>
            <consortium name="DOE Joint Genome Institute"/>
            <consortium name="Mycorrhizal Genomics Consortium"/>
            <person name="Kohler A."/>
            <person name="Kuo A."/>
            <person name="Nagy L.G."/>
            <person name="Floudas D."/>
            <person name="Copeland A."/>
            <person name="Barry K.W."/>
            <person name="Cichocki N."/>
            <person name="Veneault-Fourrey C."/>
            <person name="LaButti K."/>
            <person name="Lindquist E.A."/>
            <person name="Lipzen A."/>
            <person name="Lundell T."/>
            <person name="Morin E."/>
            <person name="Murat C."/>
            <person name="Riley R."/>
            <person name="Ohm R."/>
            <person name="Sun H."/>
            <person name="Tunlid A."/>
            <person name="Henrissat B."/>
            <person name="Grigoriev I.V."/>
            <person name="Hibbett D.S."/>
            <person name="Martin F."/>
        </authorList>
    </citation>
    <scope>NUCLEOTIDE SEQUENCE [LARGE SCALE GENOMIC DNA]</scope>
    <source>
        <strain evidence="2 3">FD-317 M1</strain>
    </source>
</reference>
<dbReference type="AlphaFoldDB" id="A0A0D0CLC6"/>
<dbReference type="InterPro" id="IPR036610">
    <property type="entry name" value="PEBP-like_sf"/>
</dbReference>
<keyword evidence="3" id="KW-1185">Reference proteome</keyword>
<evidence type="ECO:0000313" key="3">
    <source>
        <dbReference type="Proteomes" id="UP000053593"/>
    </source>
</evidence>
<dbReference type="PANTHER" id="PTHR11362:SF140">
    <property type="entry name" value="PEBP-LIKE PROTEIN"/>
    <property type="match status" value="1"/>
</dbReference>
<dbReference type="PANTHER" id="PTHR11362">
    <property type="entry name" value="PHOSPHATIDYLETHANOLAMINE-BINDING PROTEIN"/>
    <property type="match status" value="1"/>
</dbReference>
<feature type="signal peptide" evidence="1">
    <location>
        <begin position="1"/>
        <end position="25"/>
    </location>
</feature>
<sequence>MTLSLRNCATLAAIYVCFSSTAALAQVVGSPASVEAAFKDAKIVPDVISTFNPTALLSAVYINSSTQTGIIFGPGGGLTANQTVNEPEFWITYNDSTLLQERFVVALIDPDAPTPQNTSLSQFRHFIGGDFVISSSEPNGTARLTNLSAAISEYVSPGPPPGSDPHRYTILLFKQPQNFSASASSLIQPTTPVTGFNLSSFASSVGLGDPVAGTFFLEGPAGSNVSSTASASVSTATPLPSSLSVSDVKQKFLDNHIVPDITPSFNPVALLDVAYTSADRPIYVTPGGNMTIPETVDIPAFWLTYTNASLVNETFVIAIVDDDAPTPQNRSLSEFRHLILGDLSINGSSSAGTSLLVNSTPALSDYISPGPPNGSDPHRYTLLLYIQPSNFREAASALVNASTPITGFNLTSFAEAVGLGEPIAGNFFFEGPFNGSAADGSTAQNNGVARSTMTTGIVYGVTAILAMSLW</sequence>
<dbReference type="Proteomes" id="UP000053593">
    <property type="component" value="Unassembled WGS sequence"/>
</dbReference>
<feature type="chain" id="PRO_5002220399" description="PEBP-like protein" evidence="1">
    <location>
        <begin position="26"/>
        <end position="470"/>
    </location>
</feature>
<gene>
    <name evidence="2" type="ORF">GYMLUDRAFT_222130</name>
</gene>
<dbReference type="HOGENOM" id="CLU_581472_0_0_1"/>
<dbReference type="Pfam" id="PF01161">
    <property type="entry name" value="PBP"/>
    <property type="match status" value="2"/>
</dbReference>
<dbReference type="OrthoDB" id="275748at2759"/>
<dbReference type="InterPro" id="IPR035810">
    <property type="entry name" value="PEBP_euk"/>
</dbReference>
<keyword evidence="1" id="KW-0732">Signal</keyword>
<dbReference type="CDD" id="cd00866">
    <property type="entry name" value="PEBP_euk"/>
    <property type="match status" value="2"/>
</dbReference>
<organism evidence="2 3">
    <name type="scientific">Collybiopsis luxurians FD-317 M1</name>
    <dbReference type="NCBI Taxonomy" id="944289"/>
    <lineage>
        <taxon>Eukaryota</taxon>
        <taxon>Fungi</taxon>
        <taxon>Dikarya</taxon>
        <taxon>Basidiomycota</taxon>
        <taxon>Agaricomycotina</taxon>
        <taxon>Agaricomycetes</taxon>
        <taxon>Agaricomycetidae</taxon>
        <taxon>Agaricales</taxon>
        <taxon>Marasmiineae</taxon>
        <taxon>Omphalotaceae</taxon>
        <taxon>Collybiopsis</taxon>
        <taxon>Collybiopsis luxurians</taxon>
    </lineage>
</organism>
<dbReference type="InterPro" id="IPR008914">
    <property type="entry name" value="PEBP"/>
</dbReference>
<dbReference type="SUPFAM" id="SSF49777">
    <property type="entry name" value="PEBP-like"/>
    <property type="match status" value="2"/>
</dbReference>
<name>A0A0D0CLC6_9AGAR</name>
<evidence type="ECO:0008006" key="4">
    <source>
        <dbReference type="Google" id="ProtNLM"/>
    </source>
</evidence>
<dbReference type="EMBL" id="KN834763">
    <property type="protein sequence ID" value="KIK63784.1"/>
    <property type="molecule type" value="Genomic_DNA"/>
</dbReference>
<proteinExistence type="predicted"/>
<accession>A0A0D0CLC6</accession>
<evidence type="ECO:0000313" key="2">
    <source>
        <dbReference type="EMBL" id="KIK63784.1"/>
    </source>
</evidence>